<dbReference type="GO" id="GO:0005886">
    <property type="term" value="C:plasma membrane"/>
    <property type="evidence" value="ECO:0007669"/>
    <property type="project" value="TreeGrafter"/>
</dbReference>
<feature type="domain" description="PGG" evidence="10">
    <location>
        <begin position="480"/>
        <end position="585"/>
    </location>
</feature>
<sequence>MSSVGYEAINIDENSIPRYHMANAMIDRQLHEFVRQNINTEEFRRLVQQRSAEKLVTPCGNTLLHVAVSYGSDNITSYLAGTFPSLITIQNSQKDTILHLAAREGKDSHAIRSLVESNPITKKLIMKKNTKGNTPLHDAVIADNKEVAELLVSRDPEVAYYNNKNGKSPLYLAVENGKKEILDDLLHLRVSFPIKSEDGDALPKGKSPVHAAIKQRNRDILEKIGNEKPELLRLTEEEFGNSLHYASSIGFLQGVRFLLKKFHDGAYETNLEGDYPIHLACKRHSVDVVKEFLDKFPYPKEFLNKEGQNILHVAAKYGNGSVVRYILKQDMQLVAPLVNATDEDGNTPLHLAARHGRCRATFLLVRDNRVEHFIVNNRNWTPYELAEDFSKRTEETYIEMLAEERQPIDSKNSTPAHEIKGKEVDSNKMDTKEASPKDEIGAQYFLLVTTLSILFFNARPKKSLKELFPVTLRPMSRAKEEIKSMVGSLLVVTVLVAGVTFAGAIQLPQLRDKNNSSEFNSTYENLLCGYLFLDVGALSASLVASLILLWSNFNYPRYQIPAVQFSISVVCLAIIMMFGAFFFSVRIAFLGSHGGLLTIIAEVVAVMFFFAQAFLVFPWIIPLNFNYVLLQVLLHSFYYSFFFLFIYSSWWLRNKLSDLKRKHHL</sequence>
<feature type="repeat" description="ANK" evidence="7">
    <location>
        <begin position="306"/>
        <end position="328"/>
    </location>
</feature>
<dbReference type="PANTHER" id="PTHR24186">
    <property type="entry name" value="PROTEIN PHOSPHATASE 1 REGULATORY SUBUNIT"/>
    <property type="match status" value="1"/>
</dbReference>
<dbReference type="Pfam" id="PF12796">
    <property type="entry name" value="Ank_2"/>
    <property type="match status" value="2"/>
</dbReference>
<dbReference type="PROSITE" id="PS50088">
    <property type="entry name" value="ANK_REPEAT"/>
    <property type="match status" value="4"/>
</dbReference>
<feature type="transmembrane region" description="Helical" evidence="9">
    <location>
        <begin position="526"/>
        <end position="550"/>
    </location>
</feature>
<evidence type="ECO:0000256" key="4">
    <source>
        <dbReference type="ARBA" id="ARBA00022989"/>
    </source>
</evidence>
<keyword evidence="2 9" id="KW-0812">Transmembrane</keyword>
<evidence type="ECO:0000256" key="9">
    <source>
        <dbReference type="SAM" id="Phobius"/>
    </source>
</evidence>
<dbReference type="SMART" id="SM00248">
    <property type="entry name" value="ANK"/>
    <property type="match status" value="8"/>
</dbReference>
<feature type="transmembrane region" description="Helical" evidence="9">
    <location>
        <begin position="595"/>
        <end position="621"/>
    </location>
</feature>
<evidence type="ECO:0000313" key="11">
    <source>
        <dbReference type="EMBL" id="TKS15613.1"/>
    </source>
</evidence>
<dbReference type="STRING" id="43335.A0A4U5QWL0"/>
<organism evidence="11">
    <name type="scientific">Populus alba</name>
    <name type="common">White poplar</name>
    <dbReference type="NCBI Taxonomy" id="43335"/>
    <lineage>
        <taxon>Eukaryota</taxon>
        <taxon>Viridiplantae</taxon>
        <taxon>Streptophyta</taxon>
        <taxon>Embryophyta</taxon>
        <taxon>Tracheophyta</taxon>
        <taxon>Spermatophyta</taxon>
        <taxon>Magnoliopsida</taxon>
        <taxon>eudicotyledons</taxon>
        <taxon>Gunneridae</taxon>
        <taxon>Pentapetalae</taxon>
        <taxon>rosids</taxon>
        <taxon>fabids</taxon>
        <taxon>Malpighiales</taxon>
        <taxon>Salicaceae</taxon>
        <taxon>Saliceae</taxon>
        <taxon>Populus</taxon>
    </lineage>
</organism>
<evidence type="ECO:0000256" key="1">
    <source>
        <dbReference type="ARBA" id="ARBA00004141"/>
    </source>
</evidence>
<keyword evidence="3" id="KW-0677">Repeat</keyword>
<feature type="repeat" description="ANK" evidence="7">
    <location>
        <begin position="165"/>
        <end position="197"/>
    </location>
</feature>
<keyword evidence="5 7" id="KW-0040">ANK repeat</keyword>
<evidence type="ECO:0000259" key="10">
    <source>
        <dbReference type="Pfam" id="PF13962"/>
    </source>
</evidence>
<dbReference type="InterPro" id="IPR026961">
    <property type="entry name" value="PGG_dom"/>
</dbReference>
<feature type="repeat" description="ANK" evidence="7">
    <location>
        <begin position="344"/>
        <end position="366"/>
    </location>
</feature>
<dbReference type="InterPro" id="IPR036770">
    <property type="entry name" value="Ankyrin_rpt-contain_sf"/>
</dbReference>
<evidence type="ECO:0000256" key="2">
    <source>
        <dbReference type="ARBA" id="ARBA00022692"/>
    </source>
</evidence>
<dbReference type="Pfam" id="PF13962">
    <property type="entry name" value="PGG"/>
    <property type="match status" value="1"/>
</dbReference>
<protein>
    <submittedName>
        <fullName evidence="11">Ankyrin-3-like isoform X2</fullName>
    </submittedName>
</protein>
<accession>A0A4U5QWL0</accession>
<dbReference type="AlphaFoldDB" id="A0A4U5QWL0"/>
<evidence type="ECO:0000256" key="7">
    <source>
        <dbReference type="PROSITE-ProRule" id="PRU00023"/>
    </source>
</evidence>
<feature type="transmembrane region" description="Helical" evidence="9">
    <location>
        <begin position="562"/>
        <end position="583"/>
    </location>
</feature>
<proteinExistence type="predicted"/>
<gene>
    <name evidence="11" type="ORF">D5086_0000031670</name>
</gene>
<evidence type="ECO:0000256" key="3">
    <source>
        <dbReference type="ARBA" id="ARBA00022737"/>
    </source>
</evidence>
<dbReference type="Pfam" id="PF13857">
    <property type="entry name" value="Ank_5"/>
    <property type="match status" value="1"/>
</dbReference>
<feature type="repeat" description="ANK" evidence="7">
    <location>
        <begin position="131"/>
        <end position="163"/>
    </location>
</feature>
<dbReference type="PANTHER" id="PTHR24186:SF46">
    <property type="entry name" value="PROTEIN ACCELERATED CELL DEATH 6-LIKE"/>
    <property type="match status" value="1"/>
</dbReference>
<dbReference type="EMBL" id="RCHU01000086">
    <property type="protein sequence ID" value="TKS15613.1"/>
    <property type="molecule type" value="Genomic_DNA"/>
</dbReference>
<comment type="caution">
    <text evidence="11">The sequence shown here is derived from an EMBL/GenBank/DDBJ whole genome shotgun (WGS) entry which is preliminary data.</text>
</comment>
<reference evidence="11" key="1">
    <citation type="submission" date="2018-10" db="EMBL/GenBank/DDBJ databases">
        <title>Population genomic analysis revealed the cold adaptation of white poplar.</title>
        <authorList>
            <person name="Liu Y.-J."/>
        </authorList>
    </citation>
    <scope>NUCLEOTIDE SEQUENCE [LARGE SCALE GENOMIC DNA]</scope>
    <source>
        <strain evidence="11">PAL-ZL1</strain>
    </source>
</reference>
<comment type="subcellular location">
    <subcellularLocation>
        <location evidence="1">Membrane</location>
        <topology evidence="1">Multi-pass membrane protein</topology>
    </subcellularLocation>
</comment>
<dbReference type="InterPro" id="IPR002110">
    <property type="entry name" value="Ankyrin_rpt"/>
</dbReference>
<evidence type="ECO:0000256" key="6">
    <source>
        <dbReference type="ARBA" id="ARBA00023136"/>
    </source>
</evidence>
<feature type="compositionally biased region" description="Basic and acidic residues" evidence="8">
    <location>
        <begin position="417"/>
        <end position="433"/>
    </location>
</feature>
<dbReference type="SUPFAM" id="SSF48403">
    <property type="entry name" value="Ankyrin repeat"/>
    <property type="match status" value="1"/>
</dbReference>
<keyword evidence="6 9" id="KW-0472">Membrane</keyword>
<evidence type="ECO:0000256" key="8">
    <source>
        <dbReference type="SAM" id="MobiDB-lite"/>
    </source>
</evidence>
<keyword evidence="4 9" id="KW-1133">Transmembrane helix</keyword>
<evidence type="ECO:0000256" key="5">
    <source>
        <dbReference type="ARBA" id="ARBA00023043"/>
    </source>
</evidence>
<dbReference type="Gene3D" id="1.25.40.20">
    <property type="entry name" value="Ankyrin repeat-containing domain"/>
    <property type="match status" value="2"/>
</dbReference>
<feature type="transmembrane region" description="Helical" evidence="9">
    <location>
        <begin position="485"/>
        <end position="505"/>
    </location>
</feature>
<name>A0A4U5QWL0_POPAL</name>
<dbReference type="PROSITE" id="PS50297">
    <property type="entry name" value="ANK_REP_REGION"/>
    <property type="match status" value="4"/>
</dbReference>
<feature type="transmembrane region" description="Helical" evidence="9">
    <location>
        <begin position="627"/>
        <end position="652"/>
    </location>
</feature>
<feature type="region of interest" description="Disordered" evidence="8">
    <location>
        <begin position="408"/>
        <end position="433"/>
    </location>
</feature>